<evidence type="ECO:0000256" key="9">
    <source>
        <dbReference type="ARBA" id="ARBA00022989"/>
    </source>
</evidence>
<evidence type="ECO:0000259" key="15">
    <source>
        <dbReference type="PROSITE" id="PS50011"/>
    </source>
</evidence>
<organism evidence="16 17">
    <name type="scientific">Musa troglodytarum</name>
    <name type="common">fe'i banana</name>
    <dbReference type="NCBI Taxonomy" id="320322"/>
    <lineage>
        <taxon>Eukaryota</taxon>
        <taxon>Viridiplantae</taxon>
        <taxon>Streptophyta</taxon>
        <taxon>Embryophyta</taxon>
        <taxon>Tracheophyta</taxon>
        <taxon>Spermatophyta</taxon>
        <taxon>Magnoliopsida</taxon>
        <taxon>Liliopsida</taxon>
        <taxon>Zingiberales</taxon>
        <taxon>Musaceae</taxon>
        <taxon>Musa</taxon>
    </lineage>
</organism>
<gene>
    <name evidence="16" type="ORF">MUK42_23921</name>
</gene>
<evidence type="ECO:0000256" key="6">
    <source>
        <dbReference type="ARBA" id="ARBA00022741"/>
    </source>
</evidence>
<evidence type="ECO:0000256" key="1">
    <source>
        <dbReference type="ARBA" id="ARBA00004167"/>
    </source>
</evidence>
<evidence type="ECO:0000313" key="17">
    <source>
        <dbReference type="Proteomes" id="UP001055439"/>
    </source>
</evidence>
<proteinExistence type="predicted"/>
<keyword evidence="7" id="KW-0418">Kinase</keyword>
<evidence type="ECO:0000256" key="3">
    <source>
        <dbReference type="ARBA" id="ARBA00022679"/>
    </source>
</evidence>
<keyword evidence="11" id="KW-0325">Glycoprotein</keyword>
<dbReference type="Gene3D" id="1.10.510.10">
    <property type="entry name" value="Transferase(Phosphotransferase) domain 1"/>
    <property type="match status" value="1"/>
</dbReference>
<dbReference type="Pfam" id="PF00069">
    <property type="entry name" value="Pkinase"/>
    <property type="match status" value="1"/>
</dbReference>
<dbReference type="PANTHER" id="PTHR46008">
    <property type="entry name" value="LEAF RUST 10 DISEASE-RESISTANCE LOCUS RECEPTOR-LIKE PROTEIN KINASE-LIKE 1.4"/>
    <property type="match status" value="1"/>
</dbReference>
<dbReference type="InterPro" id="IPR008271">
    <property type="entry name" value="Ser/Thr_kinase_AS"/>
</dbReference>
<dbReference type="PROSITE" id="PS00108">
    <property type="entry name" value="PROTEIN_KINASE_ST"/>
    <property type="match status" value="1"/>
</dbReference>
<dbReference type="Proteomes" id="UP001055439">
    <property type="component" value="Chromosome 6"/>
</dbReference>
<dbReference type="InterPro" id="IPR000719">
    <property type="entry name" value="Prot_kinase_dom"/>
</dbReference>
<dbReference type="PROSITE" id="PS00107">
    <property type="entry name" value="PROTEIN_KINASE_ATP"/>
    <property type="match status" value="1"/>
</dbReference>
<evidence type="ECO:0000256" key="11">
    <source>
        <dbReference type="ARBA" id="ARBA00023180"/>
    </source>
</evidence>
<dbReference type="InterPro" id="IPR011009">
    <property type="entry name" value="Kinase-like_dom_sf"/>
</dbReference>
<dbReference type="GO" id="GO:0004674">
    <property type="term" value="F:protein serine/threonine kinase activity"/>
    <property type="evidence" value="ECO:0007669"/>
    <property type="project" value="UniProtKB-KW"/>
</dbReference>
<dbReference type="FunFam" id="1.10.510.10:FF:000161">
    <property type="entry name" value="Wall-associated receptor kinase-like 20"/>
    <property type="match status" value="1"/>
</dbReference>
<keyword evidence="10 13" id="KW-0472">Membrane</keyword>
<dbReference type="InterPro" id="IPR017441">
    <property type="entry name" value="Protein_kinase_ATP_BS"/>
</dbReference>
<evidence type="ECO:0000256" key="14">
    <source>
        <dbReference type="SAM" id="SignalP"/>
    </source>
</evidence>
<keyword evidence="4 13" id="KW-0812">Transmembrane</keyword>
<keyword evidence="5 14" id="KW-0732">Signal</keyword>
<dbReference type="Gene3D" id="3.30.200.20">
    <property type="entry name" value="Phosphorylase Kinase, domain 1"/>
    <property type="match status" value="1"/>
</dbReference>
<dbReference type="PANTHER" id="PTHR46008:SF25">
    <property type="entry name" value="PROTEIN KINASE DOMAIN-CONTAINING PROTEIN"/>
    <property type="match status" value="1"/>
</dbReference>
<evidence type="ECO:0000256" key="7">
    <source>
        <dbReference type="ARBA" id="ARBA00022777"/>
    </source>
</evidence>
<feature type="transmembrane region" description="Helical" evidence="13">
    <location>
        <begin position="287"/>
        <end position="309"/>
    </location>
</feature>
<accession>A0A9E7GJM9</accession>
<protein>
    <submittedName>
        <fullName evidence="16">STYKc</fullName>
    </submittedName>
</protein>
<dbReference type="GO" id="GO:0005524">
    <property type="term" value="F:ATP binding"/>
    <property type="evidence" value="ECO:0007669"/>
    <property type="project" value="UniProtKB-UniRule"/>
</dbReference>
<reference evidence="16" key="1">
    <citation type="submission" date="2022-05" db="EMBL/GenBank/DDBJ databases">
        <title>The Musa troglodytarum L. genome provides insights into the mechanism of non-climacteric behaviour and enrichment of carotenoids.</title>
        <authorList>
            <person name="Wang J."/>
        </authorList>
    </citation>
    <scope>NUCLEOTIDE SEQUENCE</scope>
    <source>
        <tissue evidence="16">Leaf</tissue>
    </source>
</reference>
<evidence type="ECO:0000256" key="4">
    <source>
        <dbReference type="ARBA" id="ARBA00022692"/>
    </source>
</evidence>
<keyword evidence="17" id="KW-1185">Reference proteome</keyword>
<dbReference type="Pfam" id="PF13947">
    <property type="entry name" value="GUB_WAK_bind"/>
    <property type="match status" value="1"/>
</dbReference>
<dbReference type="SMART" id="SM00220">
    <property type="entry name" value="S_TKc"/>
    <property type="match status" value="1"/>
</dbReference>
<keyword evidence="3" id="KW-0808">Transferase</keyword>
<keyword evidence="8 12" id="KW-0067">ATP-binding</keyword>
<evidence type="ECO:0000256" key="13">
    <source>
        <dbReference type="SAM" id="Phobius"/>
    </source>
</evidence>
<feature type="domain" description="Protein kinase" evidence="15">
    <location>
        <begin position="355"/>
        <end position="630"/>
    </location>
</feature>
<evidence type="ECO:0000313" key="16">
    <source>
        <dbReference type="EMBL" id="URE13422.1"/>
    </source>
</evidence>
<dbReference type="GO" id="GO:0005886">
    <property type="term" value="C:plasma membrane"/>
    <property type="evidence" value="ECO:0007669"/>
    <property type="project" value="UniProtKB-ARBA"/>
</dbReference>
<dbReference type="GO" id="GO:0030247">
    <property type="term" value="F:polysaccharide binding"/>
    <property type="evidence" value="ECO:0007669"/>
    <property type="project" value="InterPro"/>
</dbReference>
<evidence type="ECO:0000256" key="5">
    <source>
        <dbReference type="ARBA" id="ARBA00022729"/>
    </source>
</evidence>
<evidence type="ECO:0000256" key="10">
    <source>
        <dbReference type="ARBA" id="ARBA00023136"/>
    </source>
</evidence>
<keyword evidence="9 13" id="KW-1133">Transmembrane helix</keyword>
<dbReference type="CDD" id="cd14066">
    <property type="entry name" value="STKc_IRAK"/>
    <property type="match status" value="1"/>
</dbReference>
<comment type="subcellular location">
    <subcellularLocation>
        <location evidence="1">Membrane</location>
        <topology evidence="1">Single-pass membrane protein</topology>
    </subcellularLocation>
</comment>
<dbReference type="SUPFAM" id="SSF56112">
    <property type="entry name" value="Protein kinase-like (PK-like)"/>
    <property type="match status" value="1"/>
</dbReference>
<dbReference type="OrthoDB" id="1918322at2759"/>
<evidence type="ECO:0000256" key="12">
    <source>
        <dbReference type="PROSITE-ProRule" id="PRU10141"/>
    </source>
</evidence>
<keyword evidence="6 12" id="KW-0547">Nucleotide-binding</keyword>
<name>A0A9E7GJM9_9LILI</name>
<feature type="binding site" evidence="12">
    <location>
        <position position="383"/>
    </location>
    <ligand>
        <name>ATP</name>
        <dbReference type="ChEBI" id="CHEBI:30616"/>
    </ligand>
</feature>
<dbReference type="PROSITE" id="PS50011">
    <property type="entry name" value="PROTEIN_KINASE_DOM"/>
    <property type="match status" value="1"/>
</dbReference>
<keyword evidence="2" id="KW-0723">Serine/threonine-protein kinase</keyword>
<evidence type="ECO:0000256" key="8">
    <source>
        <dbReference type="ARBA" id="ARBA00022840"/>
    </source>
</evidence>
<dbReference type="AlphaFoldDB" id="A0A9E7GJM9"/>
<dbReference type="InterPro" id="IPR025287">
    <property type="entry name" value="WAK_GUB"/>
</dbReference>
<feature type="signal peptide" evidence="14">
    <location>
        <begin position="1"/>
        <end position="33"/>
    </location>
</feature>
<feature type="chain" id="PRO_5038936864" evidence="14">
    <location>
        <begin position="34"/>
        <end position="644"/>
    </location>
</feature>
<dbReference type="FunFam" id="3.30.200.20:FF:000446">
    <property type="entry name" value="Wall-associated receptor kinase-like 20"/>
    <property type="match status" value="1"/>
</dbReference>
<evidence type="ECO:0000256" key="2">
    <source>
        <dbReference type="ARBA" id="ARBA00022527"/>
    </source>
</evidence>
<dbReference type="EMBL" id="CP097508">
    <property type="protein sequence ID" value="URE13422.1"/>
    <property type="molecule type" value="Genomic_DNA"/>
</dbReference>
<sequence>MIMAKKKPSPLHPLSFLFLLLLLLLCLSVTVKAKLCPPCGSTSVPFPLSTGAGCGDPSYKIRCDNATKSLFFDALNGSSYPVTSISPPTQRLVIRPAAFVSSSSCVTTDLSSQGIHLNNSLPFIVSSSNTIMLLNCTSFMFNTPLNCSSNSLCHVYANGTSDVSACRSLPICCTIVGGGTTSYSIRAGSKACSAIRSFVNLDAVGTPVAQWGERAGLELQWTSPREPGCSTQADCEAGSNATCRTDPSSRGTIRRCFCIDSLRWDPFSGVCVNNVTISSSKSNHGPLIAGLVSGLGAAAVVTAAGFLLYRRQRRIREARERLAKERQDVLNANNSGGRSAKHFTAREIKKATSNFAHENLLGSGGYGEVFKGILADGTPVAVKCAKLGNVKSTEQVLNEVRLLSQVNHRSLVRLLGCCVDLDQPLMVYEFIPNGTLFDNLRGLRPLLPWRRRLAIAHRTAEGLAYLHSFAVPPIYHRDVKSSNILLDDKLNAKVSDFGLSRLAEPGISHVSTCVQGTFGYLDPDYYRNYQLTDKSDVYSYGVVLLELLTSQKAIDFNRGPDDVNLAMHVQRNVEEEKLMDTVDGALKEGATQVELDTMKALGFLAMGCLEEKRQNRPSMKEVAEEIESIINILDAGGVEKLDSA</sequence>